<sequence>MEPSNSLIDELDRLQKQGQTLINNLQWTKSLKNIFVFIENYVPKHLFDLKQASPQQLELFEAVQRGDSYLIIRAPRKGGKTICVAIIAVWLTLIDQRYRVFILSGSQNQAEWLYDYCKQILWPGGPQGAATRRFFSQFLLNEPMKTRLIYKSGGWIRYSAASSKQVNAPTADALIMDEYVLIPTKIKEEAWPMVRGSDRIMRILLSTATPGKEGTDSFLDILDESKDLGFSKFEWEAKDCPFLQTDTAKKDTKIARHFMSEDMFRTQYIGALPRGVGRIFPKTFLRKAFVAPDPDRPGFLLPHGTDLEGIPYDPENLEFRGDAKGAFDWGYDHDTAMIEGYRGLNQKITIMKLLIENNTSATDWANRAFEDWEAYNIFEWHCDAAGAFENREIQDRGLRVIRRPFQSKTEGKEFLIGIAYYWLQHEGVVIPDTPEFDPLKKQLLAYRRGPDGKPVKKFDHAVDGLLLLLGGWDPIYYEESRQPVLPPMSTERDLSSVANNWTTFRSERDGWMPQSWENRREELTSLPSEGINNGRRTKSA</sequence>
<evidence type="ECO:0000313" key="2">
    <source>
        <dbReference type="EMBL" id="KKN63866.1"/>
    </source>
</evidence>
<reference evidence="2" key="1">
    <citation type="journal article" date="2015" name="Nature">
        <title>Complex archaea that bridge the gap between prokaryotes and eukaryotes.</title>
        <authorList>
            <person name="Spang A."/>
            <person name="Saw J.H."/>
            <person name="Jorgensen S.L."/>
            <person name="Zaremba-Niedzwiedzka K."/>
            <person name="Martijn J."/>
            <person name="Lind A.E."/>
            <person name="van Eijk R."/>
            <person name="Schleper C."/>
            <person name="Guy L."/>
            <person name="Ettema T.J."/>
        </authorList>
    </citation>
    <scope>NUCLEOTIDE SEQUENCE</scope>
</reference>
<proteinExistence type="predicted"/>
<organism evidence="2">
    <name type="scientific">marine sediment metagenome</name>
    <dbReference type="NCBI Taxonomy" id="412755"/>
    <lineage>
        <taxon>unclassified sequences</taxon>
        <taxon>metagenomes</taxon>
        <taxon>ecological metagenomes</taxon>
    </lineage>
</organism>
<gene>
    <name evidence="2" type="ORF">LCGC14_0497440</name>
</gene>
<dbReference type="Gene3D" id="3.40.50.300">
    <property type="entry name" value="P-loop containing nucleotide triphosphate hydrolases"/>
    <property type="match status" value="1"/>
</dbReference>
<dbReference type="AlphaFoldDB" id="A0A0F9URT3"/>
<evidence type="ECO:0000256" key="1">
    <source>
        <dbReference type="SAM" id="MobiDB-lite"/>
    </source>
</evidence>
<name>A0A0F9URT3_9ZZZZ</name>
<dbReference type="InterPro" id="IPR027417">
    <property type="entry name" value="P-loop_NTPase"/>
</dbReference>
<accession>A0A0F9URT3</accession>
<dbReference type="Pfam" id="PF03237">
    <property type="entry name" value="Terminase_6N"/>
    <property type="match status" value="1"/>
</dbReference>
<dbReference type="SUPFAM" id="SSF52540">
    <property type="entry name" value="P-loop containing nucleoside triphosphate hydrolases"/>
    <property type="match status" value="1"/>
</dbReference>
<dbReference type="Gene3D" id="3.30.420.280">
    <property type="match status" value="1"/>
</dbReference>
<evidence type="ECO:0008006" key="3">
    <source>
        <dbReference type="Google" id="ProtNLM"/>
    </source>
</evidence>
<dbReference type="EMBL" id="LAZR01000576">
    <property type="protein sequence ID" value="KKN63866.1"/>
    <property type="molecule type" value="Genomic_DNA"/>
</dbReference>
<protein>
    <recommendedName>
        <fullName evidence="3">Terminase large subunit gp17-like C-terminal domain-containing protein</fullName>
    </recommendedName>
</protein>
<feature type="region of interest" description="Disordered" evidence="1">
    <location>
        <begin position="512"/>
        <end position="540"/>
    </location>
</feature>
<comment type="caution">
    <text evidence="2">The sequence shown here is derived from an EMBL/GenBank/DDBJ whole genome shotgun (WGS) entry which is preliminary data.</text>
</comment>